<dbReference type="InterPro" id="IPR000835">
    <property type="entry name" value="HTH_MarR-typ"/>
</dbReference>
<evidence type="ECO:0000256" key="3">
    <source>
        <dbReference type="ARBA" id="ARBA00023163"/>
    </source>
</evidence>
<feature type="domain" description="HTH marR-type" evidence="4">
    <location>
        <begin position="12"/>
        <end position="144"/>
    </location>
</feature>
<keyword evidence="6" id="KW-1185">Reference proteome</keyword>
<evidence type="ECO:0000259" key="4">
    <source>
        <dbReference type="PROSITE" id="PS50995"/>
    </source>
</evidence>
<dbReference type="SUPFAM" id="SSF46785">
    <property type="entry name" value="Winged helix' DNA-binding domain"/>
    <property type="match status" value="1"/>
</dbReference>
<comment type="caution">
    <text evidence="5">The sequence shown here is derived from an EMBL/GenBank/DDBJ whole genome shotgun (WGS) entry which is preliminary data.</text>
</comment>
<dbReference type="RefSeq" id="WP_191076310.1">
    <property type="nucleotide sequence ID" value="NZ_JACTAG010000002.1"/>
</dbReference>
<dbReference type="EMBL" id="JACTAG010000002">
    <property type="protein sequence ID" value="MBD3665327.1"/>
    <property type="molecule type" value="Genomic_DNA"/>
</dbReference>
<dbReference type="PROSITE" id="PS50995">
    <property type="entry name" value="HTH_MARR_2"/>
    <property type="match status" value="1"/>
</dbReference>
<keyword evidence="2" id="KW-0238">DNA-binding</keyword>
<dbReference type="AlphaFoldDB" id="A0A927D847"/>
<dbReference type="PANTHER" id="PTHR42756">
    <property type="entry name" value="TRANSCRIPTIONAL REGULATOR, MARR"/>
    <property type="match status" value="1"/>
</dbReference>
<keyword evidence="1" id="KW-0805">Transcription regulation</keyword>
<dbReference type="InterPro" id="IPR036388">
    <property type="entry name" value="WH-like_DNA-bd_sf"/>
</dbReference>
<evidence type="ECO:0000256" key="2">
    <source>
        <dbReference type="ARBA" id="ARBA00023125"/>
    </source>
</evidence>
<dbReference type="Gene3D" id="1.10.10.10">
    <property type="entry name" value="Winged helix-like DNA-binding domain superfamily/Winged helix DNA-binding domain"/>
    <property type="match status" value="1"/>
</dbReference>
<gene>
    <name evidence="5" type="ORF">H9Q16_15430</name>
</gene>
<reference evidence="5" key="1">
    <citation type="submission" date="2020-08" db="EMBL/GenBank/DDBJ databases">
        <title>Sulfitobacter aestuariivivens sp. nov., isolated from a tidal flat.</title>
        <authorList>
            <person name="Park S."/>
            <person name="Yoon J.-H."/>
        </authorList>
    </citation>
    <scope>NUCLEOTIDE SEQUENCE</scope>
    <source>
        <strain evidence="5">TSTF-M16</strain>
    </source>
</reference>
<name>A0A927D847_9RHOB</name>
<evidence type="ECO:0000256" key="1">
    <source>
        <dbReference type="ARBA" id="ARBA00023015"/>
    </source>
</evidence>
<sequence>MTDTPTKPKALTGLPSYLLTRIAHRYNQTIHAELKTIGLSTIATRIIASLVVFKELTINELCVHALAEQPTMSRALDRLENDGIILRSVSEADNRKRVIKLTPEGEALFEKIWPVTLGANDAMLKGISAEDRAVTMRTLVKILENVRVHPI</sequence>
<proteinExistence type="predicted"/>
<organism evidence="5 6">
    <name type="scientific">Sulfitobacter aestuariivivens</name>
    <dbReference type="NCBI Taxonomy" id="2766981"/>
    <lineage>
        <taxon>Bacteria</taxon>
        <taxon>Pseudomonadati</taxon>
        <taxon>Pseudomonadota</taxon>
        <taxon>Alphaproteobacteria</taxon>
        <taxon>Rhodobacterales</taxon>
        <taxon>Roseobacteraceae</taxon>
        <taxon>Sulfitobacter</taxon>
    </lineage>
</organism>
<protein>
    <submittedName>
        <fullName evidence="5">Winged helix-turn-helix transcriptional regulator</fullName>
    </submittedName>
</protein>
<dbReference type="GO" id="GO:0003677">
    <property type="term" value="F:DNA binding"/>
    <property type="evidence" value="ECO:0007669"/>
    <property type="project" value="UniProtKB-KW"/>
</dbReference>
<dbReference type="InterPro" id="IPR036390">
    <property type="entry name" value="WH_DNA-bd_sf"/>
</dbReference>
<dbReference type="Proteomes" id="UP000635142">
    <property type="component" value="Unassembled WGS sequence"/>
</dbReference>
<keyword evidence="3" id="KW-0804">Transcription</keyword>
<accession>A0A927D847</accession>
<dbReference type="Pfam" id="PF12802">
    <property type="entry name" value="MarR_2"/>
    <property type="match status" value="1"/>
</dbReference>
<dbReference type="SMART" id="SM00347">
    <property type="entry name" value="HTH_MARR"/>
    <property type="match status" value="1"/>
</dbReference>
<dbReference type="GO" id="GO:0003700">
    <property type="term" value="F:DNA-binding transcription factor activity"/>
    <property type="evidence" value="ECO:0007669"/>
    <property type="project" value="InterPro"/>
</dbReference>
<dbReference type="PANTHER" id="PTHR42756:SF1">
    <property type="entry name" value="TRANSCRIPTIONAL REPRESSOR OF EMRAB OPERON"/>
    <property type="match status" value="1"/>
</dbReference>
<evidence type="ECO:0000313" key="5">
    <source>
        <dbReference type="EMBL" id="MBD3665327.1"/>
    </source>
</evidence>
<evidence type="ECO:0000313" key="6">
    <source>
        <dbReference type="Proteomes" id="UP000635142"/>
    </source>
</evidence>
<dbReference type="PRINTS" id="PR00598">
    <property type="entry name" value="HTHMARR"/>
</dbReference>